<proteinExistence type="predicted"/>
<dbReference type="Pfam" id="PF01451">
    <property type="entry name" value="LMWPc"/>
    <property type="match status" value="1"/>
</dbReference>
<evidence type="ECO:0000313" key="2">
    <source>
        <dbReference type="EMBL" id="GAH16890.1"/>
    </source>
</evidence>
<dbReference type="Gene3D" id="3.40.50.2300">
    <property type="match status" value="1"/>
</dbReference>
<dbReference type="AlphaFoldDB" id="X1E939"/>
<dbReference type="InterPro" id="IPR050438">
    <property type="entry name" value="LMW_PTPase"/>
</dbReference>
<reference evidence="2" key="1">
    <citation type="journal article" date="2014" name="Front. Microbiol.">
        <title>High frequency of phylogenetically diverse reductive dehalogenase-homologous genes in deep subseafloor sedimentary metagenomes.</title>
        <authorList>
            <person name="Kawai M."/>
            <person name="Futagami T."/>
            <person name="Toyoda A."/>
            <person name="Takaki Y."/>
            <person name="Nishi S."/>
            <person name="Hori S."/>
            <person name="Arai W."/>
            <person name="Tsubouchi T."/>
            <person name="Morono Y."/>
            <person name="Uchiyama I."/>
            <person name="Ito T."/>
            <person name="Fujiyama A."/>
            <person name="Inagaki F."/>
            <person name="Takami H."/>
        </authorList>
    </citation>
    <scope>NUCLEOTIDE SEQUENCE</scope>
    <source>
        <strain evidence="2">Expedition CK06-06</strain>
    </source>
</reference>
<dbReference type="EMBL" id="BART01034374">
    <property type="protein sequence ID" value="GAH16890.1"/>
    <property type="molecule type" value="Genomic_DNA"/>
</dbReference>
<gene>
    <name evidence="2" type="ORF">S01H4_58771</name>
</gene>
<dbReference type="PANTHER" id="PTHR11717">
    <property type="entry name" value="LOW MOLECULAR WEIGHT PROTEIN TYROSINE PHOSPHATASE"/>
    <property type="match status" value="1"/>
</dbReference>
<sequence>RVARENSVSLEEHKARPITTELIDNADLVLVMESHQGHELITDHPQASEKILLLRHFARYGSRERGISDPYGRNLEAYRFCFEDIKECVESLYEWLLEARKS</sequence>
<dbReference type="GO" id="GO:0004725">
    <property type="term" value="F:protein tyrosine phosphatase activity"/>
    <property type="evidence" value="ECO:0007669"/>
    <property type="project" value="TreeGrafter"/>
</dbReference>
<dbReference type="InterPro" id="IPR036196">
    <property type="entry name" value="Ptyr_pPase_sf"/>
</dbReference>
<organism evidence="2">
    <name type="scientific">marine sediment metagenome</name>
    <dbReference type="NCBI Taxonomy" id="412755"/>
    <lineage>
        <taxon>unclassified sequences</taxon>
        <taxon>metagenomes</taxon>
        <taxon>ecological metagenomes</taxon>
    </lineage>
</organism>
<name>X1E939_9ZZZZ</name>
<comment type="caution">
    <text evidence="2">The sequence shown here is derived from an EMBL/GenBank/DDBJ whole genome shotgun (WGS) entry which is preliminary data.</text>
</comment>
<feature type="domain" description="Phosphotyrosine protein phosphatase I" evidence="1">
    <location>
        <begin position="2"/>
        <end position="92"/>
    </location>
</feature>
<accession>X1E939</accession>
<dbReference type="SUPFAM" id="SSF52788">
    <property type="entry name" value="Phosphotyrosine protein phosphatases I"/>
    <property type="match status" value="1"/>
</dbReference>
<feature type="non-terminal residue" evidence="2">
    <location>
        <position position="1"/>
    </location>
</feature>
<dbReference type="InterPro" id="IPR023485">
    <property type="entry name" value="Ptyr_pPase"/>
</dbReference>
<evidence type="ECO:0000259" key="1">
    <source>
        <dbReference type="Pfam" id="PF01451"/>
    </source>
</evidence>
<dbReference type="PANTHER" id="PTHR11717:SF31">
    <property type="entry name" value="LOW MOLECULAR WEIGHT PROTEIN-TYROSINE-PHOSPHATASE ETP-RELATED"/>
    <property type="match status" value="1"/>
</dbReference>
<protein>
    <recommendedName>
        <fullName evidence="1">Phosphotyrosine protein phosphatase I domain-containing protein</fullName>
    </recommendedName>
</protein>